<comment type="caution">
    <text evidence="3">The sequence shown here is derived from an EMBL/GenBank/DDBJ whole genome shotgun (WGS) entry which is preliminary data.</text>
</comment>
<gene>
    <name evidence="3" type="ORF">AAFF_G00319540</name>
</gene>
<feature type="domain" description="Reverse transcriptase/retrotransposon-derived protein RNase H-like" evidence="2">
    <location>
        <begin position="46"/>
        <end position="98"/>
    </location>
</feature>
<organism evidence="3 4">
    <name type="scientific">Aldrovandia affinis</name>
    <dbReference type="NCBI Taxonomy" id="143900"/>
    <lineage>
        <taxon>Eukaryota</taxon>
        <taxon>Metazoa</taxon>
        <taxon>Chordata</taxon>
        <taxon>Craniata</taxon>
        <taxon>Vertebrata</taxon>
        <taxon>Euteleostomi</taxon>
        <taxon>Actinopterygii</taxon>
        <taxon>Neopterygii</taxon>
        <taxon>Teleostei</taxon>
        <taxon>Notacanthiformes</taxon>
        <taxon>Halosauridae</taxon>
        <taxon>Aldrovandia</taxon>
    </lineage>
</organism>
<name>A0AAD7SMU0_9TELE</name>
<evidence type="ECO:0000313" key="3">
    <source>
        <dbReference type="EMBL" id="KAJ8405481.1"/>
    </source>
</evidence>
<dbReference type="InterPro" id="IPR043502">
    <property type="entry name" value="DNA/RNA_pol_sf"/>
</dbReference>
<evidence type="ECO:0000259" key="2">
    <source>
        <dbReference type="Pfam" id="PF17919"/>
    </source>
</evidence>
<reference evidence="3" key="1">
    <citation type="journal article" date="2023" name="Science">
        <title>Genome structures resolve the early diversification of teleost fishes.</title>
        <authorList>
            <person name="Parey E."/>
            <person name="Louis A."/>
            <person name="Montfort J."/>
            <person name="Bouchez O."/>
            <person name="Roques C."/>
            <person name="Iampietro C."/>
            <person name="Lluch J."/>
            <person name="Castinel A."/>
            <person name="Donnadieu C."/>
            <person name="Desvignes T."/>
            <person name="Floi Bucao C."/>
            <person name="Jouanno E."/>
            <person name="Wen M."/>
            <person name="Mejri S."/>
            <person name="Dirks R."/>
            <person name="Jansen H."/>
            <person name="Henkel C."/>
            <person name="Chen W.J."/>
            <person name="Zahm M."/>
            <person name="Cabau C."/>
            <person name="Klopp C."/>
            <person name="Thompson A.W."/>
            <person name="Robinson-Rechavi M."/>
            <person name="Braasch I."/>
            <person name="Lecointre G."/>
            <person name="Bobe J."/>
            <person name="Postlethwait J.H."/>
            <person name="Berthelot C."/>
            <person name="Roest Crollius H."/>
            <person name="Guiguen Y."/>
        </authorList>
    </citation>
    <scope>NUCLEOTIDE SEQUENCE</scope>
    <source>
        <strain evidence="3">NC1722</strain>
    </source>
</reference>
<keyword evidence="4" id="KW-1185">Reference proteome</keyword>
<dbReference type="InterPro" id="IPR041577">
    <property type="entry name" value="RT_RNaseH_2"/>
</dbReference>
<dbReference type="AlphaFoldDB" id="A0AAD7SMU0"/>
<evidence type="ECO:0000256" key="1">
    <source>
        <dbReference type="SAM" id="MobiDB-lite"/>
    </source>
</evidence>
<proteinExistence type="predicted"/>
<feature type="region of interest" description="Disordered" evidence="1">
    <location>
        <begin position="15"/>
        <end position="40"/>
    </location>
</feature>
<evidence type="ECO:0000313" key="4">
    <source>
        <dbReference type="Proteomes" id="UP001221898"/>
    </source>
</evidence>
<sequence>MDSHHLKLNPATCEASWDSHHTTTGTCRTSPPSPAHFTDRRRPYVWDNPCSTAFKTQTALNTAPVLAYSDVNRPFIIDTDASNVGVSAVLSQQGDSGEQEARAQLAPKVATLQAVDGEAGWLPLTPSQVQEVQEQDTTLAHVRG</sequence>
<dbReference type="EMBL" id="JAINUG010000048">
    <property type="protein sequence ID" value="KAJ8405481.1"/>
    <property type="molecule type" value="Genomic_DNA"/>
</dbReference>
<dbReference type="Pfam" id="PF17919">
    <property type="entry name" value="RT_RNaseH_2"/>
    <property type="match status" value="1"/>
</dbReference>
<dbReference type="SUPFAM" id="SSF56672">
    <property type="entry name" value="DNA/RNA polymerases"/>
    <property type="match status" value="1"/>
</dbReference>
<protein>
    <recommendedName>
        <fullName evidence="2">Reverse transcriptase/retrotransposon-derived protein RNase H-like domain-containing protein</fullName>
    </recommendedName>
</protein>
<accession>A0AAD7SMU0</accession>
<dbReference type="Proteomes" id="UP001221898">
    <property type="component" value="Unassembled WGS sequence"/>
</dbReference>